<dbReference type="SUPFAM" id="SSF54909">
    <property type="entry name" value="Dimeric alpha+beta barrel"/>
    <property type="match status" value="1"/>
</dbReference>
<comment type="similarity">
    <text evidence="1">Belongs to the YciI family.</text>
</comment>
<proteinExistence type="inferred from homology"/>
<dbReference type="EMBL" id="BJLP01000047">
    <property type="protein sequence ID" value="GEA82106.1"/>
    <property type="molecule type" value="Genomic_DNA"/>
</dbReference>
<dbReference type="InterPro" id="IPR005545">
    <property type="entry name" value="YCII"/>
</dbReference>
<dbReference type="RefSeq" id="WP_141321616.1">
    <property type="nucleotide sequence ID" value="NZ_BJLP01000047.1"/>
</dbReference>
<evidence type="ECO:0000313" key="3">
    <source>
        <dbReference type="EMBL" id="GEA82106.1"/>
    </source>
</evidence>
<organism evidence="3 4">
    <name type="scientific">Cellulomonas uda</name>
    <dbReference type="NCBI Taxonomy" id="1714"/>
    <lineage>
        <taxon>Bacteria</taxon>
        <taxon>Bacillati</taxon>
        <taxon>Actinomycetota</taxon>
        <taxon>Actinomycetes</taxon>
        <taxon>Micrococcales</taxon>
        <taxon>Cellulomonadaceae</taxon>
        <taxon>Cellulomonas</taxon>
    </lineage>
</organism>
<accession>A0A4Y3KEN3</accession>
<name>A0A4Y3KEN3_CELUD</name>
<gene>
    <name evidence="3" type="ORF">CUD01_25500</name>
</gene>
<dbReference type="AlphaFoldDB" id="A0A4Y3KEN3"/>
<dbReference type="Gene3D" id="3.30.70.1060">
    <property type="entry name" value="Dimeric alpha+beta barrel"/>
    <property type="match status" value="1"/>
</dbReference>
<feature type="domain" description="YCII-related" evidence="2">
    <location>
        <begin position="6"/>
        <end position="85"/>
    </location>
</feature>
<keyword evidence="4" id="KW-1185">Reference proteome</keyword>
<evidence type="ECO:0000259" key="2">
    <source>
        <dbReference type="Pfam" id="PF03795"/>
    </source>
</evidence>
<comment type="caution">
    <text evidence="3">The sequence shown here is derived from an EMBL/GenBank/DDBJ whole genome shotgun (WGS) entry which is preliminary data.</text>
</comment>
<evidence type="ECO:0000256" key="1">
    <source>
        <dbReference type="ARBA" id="ARBA00007689"/>
    </source>
</evidence>
<protein>
    <recommendedName>
        <fullName evidence="2">YCII-related domain-containing protein</fullName>
    </recommendedName>
</protein>
<dbReference type="Pfam" id="PF03795">
    <property type="entry name" value="YCII"/>
    <property type="match status" value="1"/>
</dbReference>
<sequence length="94" mass="10360">MATFAVRYTYDERTDARDHFRPEHRAYLAGLADVGALKGSGPWTDGAPGALLVLVADDEERLRAMLADDPFQREGLVAETEVRGWDVVLGPWAS</sequence>
<dbReference type="InterPro" id="IPR011008">
    <property type="entry name" value="Dimeric_a/b-barrel"/>
</dbReference>
<evidence type="ECO:0000313" key="4">
    <source>
        <dbReference type="Proteomes" id="UP000315842"/>
    </source>
</evidence>
<dbReference type="Proteomes" id="UP000315842">
    <property type="component" value="Unassembled WGS sequence"/>
</dbReference>
<reference evidence="3 4" key="1">
    <citation type="submission" date="2019-06" db="EMBL/GenBank/DDBJ databases">
        <title>Whole genome shotgun sequence of Cellulomonas uda NBRC 3747.</title>
        <authorList>
            <person name="Hosoyama A."/>
            <person name="Uohara A."/>
            <person name="Ohji S."/>
            <person name="Ichikawa N."/>
        </authorList>
    </citation>
    <scope>NUCLEOTIDE SEQUENCE [LARGE SCALE GENOMIC DNA]</scope>
    <source>
        <strain evidence="3 4">NBRC 3747</strain>
    </source>
</reference>